<organism evidence="8 9">
    <name type="scientific">Agromyces archimandritae</name>
    <dbReference type="NCBI Taxonomy" id="2781962"/>
    <lineage>
        <taxon>Bacteria</taxon>
        <taxon>Bacillati</taxon>
        <taxon>Actinomycetota</taxon>
        <taxon>Actinomycetes</taxon>
        <taxon>Micrococcales</taxon>
        <taxon>Microbacteriaceae</taxon>
        <taxon>Agromyces</taxon>
    </lineage>
</organism>
<evidence type="ECO:0000256" key="4">
    <source>
        <dbReference type="ARBA" id="ARBA00013124"/>
    </source>
</evidence>
<dbReference type="EC" id="4.2.1.79" evidence="4"/>
<dbReference type="PANTHER" id="PTHR16943">
    <property type="entry name" value="2-METHYLCITRATE DEHYDRATASE-RELATED"/>
    <property type="match status" value="1"/>
</dbReference>
<evidence type="ECO:0000313" key="9">
    <source>
        <dbReference type="Proteomes" id="UP000671914"/>
    </source>
</evidence>
<dbReference type="Pfam" id="PF03972">
    <property type="entry name" value="MmgE_PrpD_N"/>
    <property type="match status" value="1"/>
</dbReference>
<dbReference type="InterPro" id="IPR042188">
    <property type="entry name" value="MmgE/PrpD_sf_2"/>
</dbReference>
<dbReference type="InterPro" id="IPR005656">
    <property type="entry name" value="MmgE_PrpD"/>
</dbReference>
<dbReference type="InterPro" id="IPR042183">
    <property type="entry name" value="MmgE/PrpD_sf_1"/>
</dbReference>
<evidence type="ECO:0000256" key="3">
    <source>
        <dbReference type="ARBA" id="ARBA00011245"/>
    </source>
</evidence>
<proteinExistence type="inferred from homology"/>
<dbReference type="EMBL" id="CP071696">
    <property type="protein sequence ID" value="QTX03456.1"/>
    <property type="molecule type" value="Genomic_DNA"/>
</dbReference>
<evidence type="ECO:0000259" key="7">
    <source>
        <dbReference type="Pfam" id="PF19305"/>
    </source>
</evidence>
<protein>
    <recommendedName>
        <fullName evidence="4">2-methylcitrate dehydratase</fullName>
        <ecNumber evidence="4">4.2.1.79</ecNumber>
    </recommendedName>
</protein>
<dbReference type="InterPro" id="IPR036148">
    <property type="entry name" value="MmgE/PrpD_sf"/>
</dbReference>
<dbReference type="Gene3D" id="1.10.4100.10">
    <property type="entry name" value="2-methylcitrate dehydratase PrpD"/>
    <property type="match status" value="1"/>
</dbReference>
<name>A0A975IP06_9MICO</name>
<reference evidence="8" key="1">
    <citation type="submission" date="2021-03" db="EMBL/GenBank/DDBJ databases">
        <title>Agromyces archimandritus sp. nov., isolated from the cockroach Archimandrita tessellata.</title>
        <authorList>
            <person name="Guzman J."/>
            <person name="Ortuzar M."/>
            <person name="Poehlein A."/>
            <person name="Daniel R."/>
            <person name="Trujillo M."/>
            <person name="Vilcinskas A."/>
        </authorList>
    </citation>
    <scope>NUCLEOTIDE SEQUENCE</scope>
    <source>
        <strain evidence="8">G127AT</strain>
    </source>
</reference>
<keyword evidence="9" id="KW-1185">Reference proteome</keyword>
<evidence type="ECO:0000259" key="6">
    <source>
        <dbReference type="Pfam" id="PF03972"/>
    </source>
</evidence>
<keyword evidence="5" id="KW-0456">Lyase</keyword>
<dbReference type="KEGG" id="aarc:G127AT_08760"/>
<evidence type="ECO:0000256" key="5">
    <source>
        <dbReference type="ARBA" id="ARBA00023239"/>
    </source>
</evidence>
<accession>A0A975IP06</accession>
<gene>
    <name evidence="8" type="ORF">G127AT_08760</name>
</gene>
<evidence type="ECO:0000256" key="1">
    <source>
        <dbReference type="ARBA" id="ARBA00000096"/>
    </source>
</evidence>
<evidence type="ECO:0000256" key="2">
    <source>
        <dbReference type="ARBA" id="ARBA00006174"/>
    </source>
</evidence>
<dbReference type="PANTHER" id="PTHR16943:SF8">
    <property type="entry name" value="2-METHYLCITRATE DEHYDRATASE"/>
    <property type="match status" value="1"/>
</dbReference>
<sequence>MQVHQVRTHRSDENLEREGQLAWKLAGVATDPVEIDDAVAEMVVNRVIDNAAVAAASITRGPVVSARSQALAHPVSIGGDGSTVFGAARRTSPEWAAWANGVAVRELDYHDTFLAAEYSHPGDNIPPVLAVAQHLAARRGLTGRDLIRGIATGYEIQIDLAKGISLHAHKIDHVAHLGPSAAGGIGTLLGLDRETVFQAIGQALHTTTATRQSRKGEISTWKAHAPAFAGKMAVESVDRAMRGQTSPVPIYEGEDGVIAWLLDGPDGRYEVSLPEPGEAKRAILDSYTKEHSAEYQAQAWIDLARKLHEQYPLILDPEHVESIVLHTSHHTHYVIGSGANDPQKYDPTASRETLDHSIPYIFTVALQDGAWHHVDSYAPERAARPDTVALWRKVTTVEDPEWTRRYHSLDMDEKAFGGRVVITLTDGAEIVEEIAVADAHPLGARPFAREQYVQKFRTLAEHVLEAAEIERFLDVAQRLPELGPDELGGLTFAVAPGALAAADVPEGIF</sequence>
<dbReference type="RefSeq" id="WP_210896058.1">
    <property type="nucleotide sequence ID" value="NZ_CP071696.1"/>
</dbReference>
<comment type="similarity">
    <text evidence="2">Belongs to the PrpD family.</text>
</comment>
<feature type="domain" description="MmgE/PrpD C-terminal" evidence="7">
    <location>
        <begin position="291"/>
        <end position="478"/>
    </location>
</feature>
<evidence type="ECO:0000313" key="8">
    <source>
        <dbReference type="EMBL" id="QTX03456.1"/>
    </source>
</evidence>
<dbReference type="Pfam" id="PF19305">
    <property type="entry name" value="MmgE_PrpD_C"/>
    <property type="match status" value="1"/>
</dbReference>
<dbReference type="InterPro" id="IPR045337">
    <property type="entry name" value="MmgE_PrpD_C"/>
</dbReference>
<dbReference type="Proteomes" id="UP000671914">
    <property type="component" value="Chromosome"/>
</dbReference>
<comment type="catalytic activity">
    <reaction evidence="1">
        <text>(2S,3S)-2-methylcitrate = 2-methyl-cis-aconitate + H2O</text>
        <dbReference type="Rhea" id="RHEA:17725"/>
        <dbReference type="ChEBI" id="CHEBI:15377"/>
        <dbReference type="ChEBI" id="CHEBI:57872"/>
        <dbReference type="ChEBI" id="CHEBI:58853"/>
        <dbReference type="EC" id="4.2.1.79"/>
    </reaction>
</comment>
<dbReference type="AlphaFoldDB" id="A0A975IP06"/>
<dbReference type="FunFam" id="1.10.4100.10:FF:000003">
    <property type="entry name" value="2-methylcitrate dehydratase 1"/>
    <property type="match status" value="1"/>
</dbReference>
<feature type="domain" description="MmgE/PrpD N-terminal" evidence="6">
    <location>
        <begin position="20"/>
        <end position="266"/>
    </location>
</feature>
<dbReference type="GO" id="GO:0047547">
    <property type="term" value="F:2-methylcitrate dehydratase activity"/>
    <property type="evidence" value="ECO:0007669"/>
    <property type="project" value="UniProtKB-EC"/>
</dbReference>
<comment type="subunit">
    <text evidence="3">Monomer.</text>
</comment>
<dbReference type="InterPro" id="IPR045336">
    <property type="entry name" value="MmgE_PrpD_N"/>
</dbReference>
<dbReference type="Gene3D" id="3.30.1330.120">
    <property type="entry name" value="2-methylcitrate dehydratase PrpD"/>
    <property type="match status" value="1"/>
</dbReference>
<dbReference type="SUPFAM" id="SSF103378">
    <property type="entry name" value="2-methylcitrate dehydratase PrpD"/>
    <property type="match status" value="1"/>
</dbReference>